<organism evidence="1 2">
    <name type="scientific">Actinophytocola gossypii</name>
    <dbReference type="NCBI Taxonomy" id="2812003"/>
    <lineage>
        <taxon>Bacteria</taxon>
        <taxon>Bacillati</taxon>
        <taxon>Actinomycetota</taxon>
        <taxon>Actinomycetes</taxon>
        <taxon>Pseudonocardiales</taxon>
        <taxon>Pseudonocardiaceae</taxon>
    </lineage>
</organism>
<protein>
    <recommendedName>
        <fullName evidence="3">DUF4352 domain-containing protein</fullName>
    </recommendedName>
</protein>
<proteinExistence type="predicted"/>
<evidence type="ECO:0000313" key="2">
    <source>
        <dbReference type="Proteomes" id="UP001156441"/>
    </source>
</evidence>
<evidence type="ECO:0000313" key="1">
    <source>
        <dbReference type="EMBL" id="MCT2588022.1"/>
    </source>
</evidence>
<reference evidence="1 2" key="1">
    <citation type="submission" date="2021-02" db="EMBL/GenBank/DDBJ databases">
        <title>Actinophytocola xerophila sp. nov., isolated from soil of cotton cropping field.</title>
        <authorList>
            <person name="Huang R."/>
            <person name="Chen X."/>
            <person name="Ge X."/>
            <person name="Liu W."/>
        </authorList>
    </citation>
    <scope>NUCLEOTIDE SEQUENCE [LARGE SCALE GENOMIC DNA]</scope>
    <source>
        <strain evidence="1 2">S1-96</strain>
    </source>
</reference>
<gene>
    <name evidence="1" type="ORF">JT362_33425</name>
</gene>
<dbReference type="PROSITE" id="PS51257">
    <property type="entry name" value="PROKAR_LIPOPROTEIN"/>
    <property type="match status" value="1"/>
</dbReference>
<dbReference type="EMBL" id="JAFFZE010000031">
    <property type="protein sequence ID" value="MCT2588022.1"/>
    <property type="molecule type" value="Genomic_DNA"/>
</dbReference>
<sequence length="175" mass="18086">MQLARLAVAACVLLVLVGCGIGHSSEVDTSARTASPTAAAERSEYRATDNARRLLGDGVVLTISRPTSFTPTDTAYPRAARAVAFELTIDNGGPIPYRPAGLAFTATVDGAPSEQVIDSTQGYTGTAGATEEIAPGASLRIAVAFATPDEPSRMRVAVRQKSSATTSILLYDGTV</sequence>
<comment type="caution">
    <text evidence="1">The sequence shown here is derived from an EMBL/GenBank/DDBJ whole genome shotgun (WGS) entry which is preliminary data.</text>
</comment>
<dbReference type="Proteomes" id="UP001156441">
    <property type="component" value="Unassembled WGS sequence"/>
</dbReference>
<keyword evidence="2" id="KW-1185">Reference proteome</keyword>
<name>A0ABT2JJG9_9PSEU</name>
<accession>A0ABT2JJG9</accession>
<evidence type="ECO:0008006" key="3">
    <source>
        <dbReference type="Google" id="ProtNLM"/>
    </source>
</evidence>
<dbReference type="RefSeq" id="WP_260195950.1">
    <property type="nucleotide sequence ID" value="NZ_JAFFZE010000031.1"/>
</dbReference>